<dbReference type="OrthoDB" id="257969at2"/>
<organism evidence="2 3">
    <name type="scientific">Phytopseudomonas seleniipraecipitans</name>
    <dbReference type="NCBI Taxonomy" id="640205"/>
    <lineage>
        <taxon>Bacteria</taxon>
        <taxon>Pseudomonadati</taxon>
        <taxon>Pseudomonadota</taxon>
        <taxon>Gammaproteobacteria</taxon>
        <taxon>Pseudomonadales</taxon>
        <taxon>Pseudomonadaceae</taxon>
        <taxon>Phytopseudomonas</taxon>
    </lineage>
</organism>
<dbReference type="AlphaFoldDB" id="A0A1G7PTW1"/>
<dbReference type="Proteomes" id="UP000243378">
    <property type="component" value="Unassembled WGS sequence"/>
</dbReference>
<dbReference type="InterPro" id="IPR029044">
    <property type="entry name" value="Nucleotide-diphossugar_trans"/>
</dbReference>
<dbReference type="STRING" id="640205.SAMN05216381_2652"/>
<accession>A0A1G7PTW1</accession>
<dbReference type="SUPFAM" id="SSF53448">
    <property type="entry name" value="Nucleotide-diphospho-sugar transferases"/>
    <property type="match status" value="1"/>
</dbReference>
<dbReference type="GO" id="GO:0016740">
    <property type="term" value="F:transferase activity"/>
    <property type="evidence" value="ECO:0007669"/>
    <property type="project" value="UniProtKB-KW"/>
</dbReference>
<dbReference type="EMBL" id="FNBM01000005">
    <property type="protein sequence ID" value="SDF89049.1"/>
    <property type="molecule type" value="Genomic_DNA"/>
</dbReference>
<evidence type="ECO:0000313" key="3">
    <source>
        <dbReference type="Proteomes" id="UP000243378"/>
    </source>
</evidence>
<sequence length="289" mass="32043">MPELISVIICSAQPARLQTATRNIEATIGVEYELIAVDNSVEGRGICAVYNEGASRARYPFLCFVHEDVEFLSQDWGVRALAHFSHDEGLALIGLAGSRYKALTPSGWHSGDDDDLCINVLHGASRASAKAAFFKPTDSGSATCVPVVALDGVWLFARRTAWAETRFDERLGGFHFYDVDFSLRVAQRGKIAVVFDIELLHFSLGSFAEAWARQALAYAAAAPVALPFSCATPSNPGLMCRKEAAAVRYWLRLLRRAQLPWALRIRWLRAVGILRYPAQWRVALKFLLR</sequence>
<evidence type="ECO:0000313" key="2">
    <source>
        <dbReference type="EMBL" id="SDF89049.1"/>
    </source>
</evidence>
<dbReference type="RefSeq" id="WP_092368692.1">
    <property type="nucleotide sequence ID" value="NZ_FNBM01000005.1"/>
</dbReference>
<dbReference type="Pfam" id="PF13712">
    <property type="entry name" value="Glyco_tranf_2_5"/>
    <property type="match status" value="1"/>
</dbReference>
<protein>
    <submittedName>
        <fullName evidence="2">Glycosyltransferase like family protein</fullName>
    </submittedName>
</protein>
<dbReference type="InterPro" id="IPR059123">
    <property type="entry name" value="StrF_dom"/>
</dbReference>
<reference evidence="2 3" key="1">
    <citation type="submission" date="2016-10" db="EMBL/GenBank/DDBJ databases">
        <authorList>
            <person name="de Groot N.N."/>
        </authorList>
    </citation>
    <scope>NUCLEOTIDE SEQUENCE [LARGE SCALE GENOMIC DNA]</scope>
    <source>
        <strain evidence="2 3">LMG 25475</strain>
    </source>
</reference>
<name>A0A1G7PTW1_9GAMM</name>
<proteinExistence type="predicted"/>
<keyword evidence="2" id="KW-0808">Transferase</keyword>
<evidence type="ECO:0000259" key="1">
    <source>
        <dbReference type="Pfam" id="PF13712"/>
    </source>
</evidence>
<feature type="domain" description="Streptomycin biosynthesis protein StrF" evidence="1">
    <location>
        <begin position="7"/>
        <end position="194"/>
    </location>
</feature>
<gene>
    <name evidence="2" type="ORF">SAMN05216381_2652</name>
</gene>
<dbReference type="Gene3D" id="3.90.550.10">
    <property type="entry name" value="Spore Coat Polysaccharide Biosynthesis Protein SpsA, Chain A"/>
    <property type="match status" value="1"/>
</dbReference>